<dbReference type="InterPro" id="IPR036259">
    <property type="entry name" value="MFS_trans_sf"/>
</dbReference>
<keyword evidence="2" id="KW-0812">Transmembrane</keyword>
<evidence type="ECO:0000256" key="2">
    <source>
        <dbReference type="SAM" id="Phobius"/>
    </source>
</evidence>
<evidence type="ECO:0000313" key="3">
    <source>
        <dbReference type="EMBL" id="WOH36009.1"/>
    </source>
</evidence>
<accession>A0ABZ0GJG9</accession>
<protein>
    <submittedName>
        <fullName evidence="3">MFS transporter</fullName>
    </submittedName>
</protein>
<keyword evidence="2" id="KW-1133">Transmembrane helix</keyword>
<evidence type="ECO:0000256" key="1">
    <source>
        <dbReference type="ARBA" id="ARBA00009617"/>
    </source>
</evidence>
<dbReference type="SUPFAM" id="SSF103473">
    <property type="entry name" value="MFS general substrate transporter"/>
    <property type="match status" value="1"/>
</dbReference>
<organism evidence="3 4">
    <name type="scientific">Thalassotalea fonticola</name>
    <dbReference type="NCBI Taxonomy" id="3065649"/>
    <lineage>
        <taxon>Bacteria</taxon>
        <taxon>Pseudomonadati</taxon>
        <taxon>Pseudomonadota</taxon>
        <taxon>Gammaproteobacteria</taxon>
        <taxon>Alteromonadales</taxon>
        <taxon>Colwelliaceae</taxon>
        <taxon>Thalassotalea</taxon>
    </lineage>
</organism>
<gene>
    <name evidence="3" type="ORF">RI844_11565</name>
</gene>
<dbReference type="Gene3D" id="1.20.1250.20">
    <property type="entry name" value="MFS general substrate transporter like domains"/>
    <property type="match status" value="2"/>
</dbReference>
<dbReference type="RefSeq" id="WP_348394823.1">
    <property type="nucleotide sequence ID" value="NZ_CP136600.1"/>
</dbReference>
<feature type="transmembrane region" description="Helical" evidence="2">
    <location>
        <begin position="93"/>
        <end position="111"/>
    </location>
</feature>
<keyword evidence="4" id="KW-1185">Reference proteome</keyword>
<keyword evidence="2" id="KW-0472">Membrane</keyword>
<evidence type="ECO:0000313" key="4">
    <source>
        <dbReference type="Proteomes" id="UP001301442"/>
    </source>
</evidence>
<feature type="transmembrane region" description="Helical" evidence="2">
    <location>
        <begin position="123"/>
        <end position="145"/>
    </location>
</feature>
<proteinExistence type="inferred from homology"/>
<feature type="transmembrane region" description="Helical" evidence="2">
    <location>
        <begin position="55"/>
        <end position="72"/>
    </location>
</feature>
<reference evidence="3 4" key="1">
    <citation type="submission" date="2023-09" db="EMBL/GenBank/DDBJ databases">
        <authorList>
            <person name="Qi X."/>
        </authorList>
    </citation>
    <scope>NUCLEOTIDE SEQUENCE [LARGE SCALE GENOMIC DNA]</scope>
    <source>
        <strain evidence="3 4">S1-1</strain>
    </source>
</reference>
<dbReference type="Proteomes" id="UP001301442">
    <property type="component" value="Chromosome"/>
</dbReference>
<feature type="transmembrane region" description="Helical" evidence="2">
    <location>
        <begin position="387"/>
        <end position="407"/>
    </location>
</feature>
<feature type="transmembrane region" description="Helical" evidence="2">
    <location>
        <begin position="166"/>
        <end position="190"/>
    </location>
</feature>
<dbReference type="EMBL" id="CP136600">
    <property type="protein sequence ID" value="WOH36009.1"/>
    <property type="molecule type" value="Genomic_DNA"/>
</dbReference>
<comment type="similarity">
    <text evidence="1">Belongs to the sodium:galactoside symporter (TC 2.A.2) family.</text>
</comment>
<feature type="transmembrane region" description="Helical" evidence="2">
    <location>
        <begin position="244"/>
        <end position="263"/>
    </location>
</feature>
<feature type="transmembrane region" description="Helical" evidence="2">
    <location>
        <begin position="316"/>
        <end position="335"/>
    </location>
</feature>
<feature type="transmembrane region" description="Helical" evidence="2">
    <location>
        <begin position="341"/>
        <end position="366"/>
    </location>
</feature>
<dbReference type="InterPro" id="IPR039672">
    <property type="entry name" value="MFS_2"/>
</dbReference>
<feature type="transmembrane region" description="Helical" evidence="2">
    <location>
        <begin position="427"/>
        <end position="447"/>
    </location>
</feature>
<name>A0ABZ0GJG9_9GAMM</name>
<dbReference type="PANTHER" id="PTHR11328:SF24">
    <property type="entry name" value="MAJOR FACILITATOR SUPERFAMILY (MFS) PROFILE DOMAIN-CONTAINING PROTEIN"/>
    <property type="match status" value="1"/>
</dbReference>
<dbReference type="Pfam" id="PF13347">
    <property type="entry name" value="MFS_2"/>
    <property type="match status" value="1"/>
</dbReference>
<dbReference type="PANTHER" id="PTHR11328">
    <property type="entry name" value="MAJOR FACILITATOR SUPERFAMILY DOMAIN-CONTAINING PROTEIN"/>
    <property type="match status" value="1"/>
</dbReference>
<feature type="transmembrane region" description="Helical" evidence="2">
    <location>
        <begin position="283"/>
        <end position="304"/>
    </location>
</feature>
<feature type="transmembrane region" description="Helical" evidence="2">
    <location>
        <begin position="196"/>
        <end position="216"/>
    </location>
</feature>
<sequence length="457" mass="50667">MSVATSEIKKNSENNAPTLARKLALGGGFFSLFFVDKGVELLAIPFYQMTLGVDPFLFSLALTIPIIFSAFLSPWAGKLSDNCESRFGRRRPFIVVAAWLNCLFFGLIWMVPEHWSSETQLLYFFITSLLFYLASPFYSVPLTSLSYEITRDVNERIKVMEINSYFIKLASMSSQWLFPLATLTIFSSVFVGIKVVGWSIAILVIAVVGMLPAFFIPDKSVVVRQSVKGITVLQSIRTILSVPLMRLIFVIVFIQLGCAAYAARMDYYILVYYMNDGNISEGAVWKAVLSMGYAIIAAVYIPIVSRLSRIYGKLPTLKVIFTLALMGGIAKWFIFAPGVQWLLLLDPLLCAGIWTAMTIIIPALVAEASNQDSDNTKVRREGVFAALHGWMAAISVMFALLVGGVSLNAIGFDASKGSEQLPSALQYMKYILSLGTAISSLFAILVLHRFQKKHYKA</sequence>